<dbReference type="SFLD" id="SFLDG01386">
    <property type="entry name" value="main_SPASM_domain-containing"/>
    <property type="match status" value="1"/>
</dbReference>
<dbReference type="EMBL" id="LNQE01001423">
    <property type="protein sequence ID" value="KUG17756.1"/>
    <property type="molecule type" value="Genomic_DNA"/>
</dbReference>
<evidence type="ECO:0000313" key="8">
    <source>
        <dbReference type="EMBL" id="KUG17756.1"/>
    </source>
</evidence>
<keyword evidence="4" id="KW-0479">Metal-binding</keyword>
<keyword evidence="2" id="KW-0004">4Fe-4S</keyword>
<keyword evidence="5" id="KW-0408">Iron</keyword>
<dbReference type="SMART" id="SM00729">
    <property type="entry name" value="Elp3"/>
    <property type="match status" value="1"/>
</dbReference>
<dbReference type="PANTHER" id="PTHR11228:SF7">
    <property type="entry name" value="PQQA PEPTIDE CYCLASE"/>
    <property type="match status" value="1"/>
</dbReference>
<accession>A0A0W8FA37</accession>
<dbReference type="CDD" id="cd01335">
    <property type="entry name" value="Radical_SAM"/>
    <property type="match status" value="1"/>
</dbReference>
<gene>
    <name evidence="8" type="ORF">ASZ90_012562</name>
</gene>
<evidence type="ECO:0000256" key="4">
    <source>
        <dbReference type="ARBA" id="ARBA00022723"/>
    </source>
</evidence>
<feature type="domain" description="Radical SAM core" evidence="7">
    <location>
        <begin position="2"/>
        <end position="209"/>
    </location>
</feature>
<dbReference type="CDD" id="cd21123">
    <property type="entry name" value="SPASM_MftC-like"/>
    <property type="match status" value="1"/>
</dbReference>
<sequence>MVYYPATVTFELTNACNLRCKHCFSFAGERLEDELSIDEIKKVLGDLQNLGTMEIDFGGGEPLLRPDLLQVLNAAQSLDFEMVILTNGTLLDEATAKKLAEYSIKHVQISLDGLRRAHEDLRGKGTFNPTIRAMKALRNEGIRFAVRTTATKESFRDIKKLADISVKLGAYKFGVIRFFPAGRGMAYKDDLMLNADEMLVLHKTIKNINNIYGHKIDITADPCGFFEGEVFKKLRDNKTIMCPCAKTWCLIKPNGIVSPCEIATFYAGNVRKNEFKKIWENAPIFKLFREFKPELLKGTCNACQHKDVCGGYCRALAILHNGDLYAEDLTCYHTMKNSN</sequence>
<comment type="cofactor">
    <cofactor evidence="1">
        <name>[4Fe-4S] cluster</name>
        <dbReference type="ChEBI" id="CHEBI:49883"/>
    </cofactor>
</comment>
<organism evidence="8">
    <name type="scientific">hydrocarbon metagenome</name>
    <dbReference type="NCBI Taxonomy" id="938273"/>
    <lineage>
        <taxon>unclassified sequences</taxon>
        <taxon>metagenomes</taxon>
        <taxon>ecological metagenomes</taxon>
    </lineage>
</organism>
<name>A0A0W8FA37_9ZZZZ</name>
<comment type="caution">
    <text evidence="8">The sequence shown here is derived from an EMBL/GenBank/DDBJ whole genome shotgun (WGS) entry which is preliminary data.</text>
</comment>
<keyword evidence="6" id="KW-0411">Iron-sulfur</keyword>
<dbReference type="PROSITE" id="PS51918">
    <property type="entry name" value="RADICAL_SAM"/>
    <property type="match status" value="1"/>
</dbReference>
<evidence type="ECO:0000256" key="6">
    <source>
        <dbReference type="ARBA" id="ARBA00023014"/>
    </source>
</evidence>
<dbReference type="InterPro" id="IPR007197">
    <property type="entry name" value="rSAM"/>
</dbReference>
<dbReference type="GO" id="GO:0003824">
    <property type="term" value="F:catalytic activity"/>
    <property type="evidence" value="ECO:0007669"/>
    <property type="project" value="InterPro"/>
</dbReference>
<evidence type="ECO:0000256" key="1">
    <source>
        <dbReference type="ARBA" id="ARBA00001966"/>
    </source>
</evidence>
<evidence type="ECO:0000256" key="5">
    <source>
        <dbReference type="ARBA" id="ARBA00023004"/>
    </source>
</evidence>
<dbReference type="InterPro" id="IPR017200">
    <property type="entry name" value="PqqE-like"/>
</dbReference>
<dbReference type="GO" id="GO:0051539">
    <property type="term" value="F:4 iron, 4 sulfur cluster binding"/>
    <property type="evidence" value="ECO:0007669"/>
    <property type="project" value="UniProtKB-KW"/>
</dbReference>
<dbReference type="NCBIfam" id="TIGR04085">
    <property type="entry name" value="rSAM_more_4Fe4S"/>
    <property type="match status" value="1"/>
</dbReference>
<dbReference type="Pfam" id="PF13186">
    <property type="entry name" value="SPASM"/>
    <property type="match status" value="1"/>
</dbReference>
<proteinExistence type="predicted"/>
<dbReference type="Pfam" id="PF04055">
    <property type="entry name" value="Radical_SAM"/>
    <property type="match status" value="1"/>
</dbReference>
<dbReference type="SUPFAM" id="SSF102114">
    <property type="entry name" value="Radical SAM enzymes"/>
    <property type="match status" value="1"/>
</dbReference>
<dbReference type="AlphaFoldDB" id="A0A0W8FA37"/>
<evidence type="ECO:0000256" key="2">
    <source>
        <dbReference type="ARBA" id="ARBA00022485"/>
    </source>
</evidence>
<dbReference type="Gene3D" id="3.20.20.70">
    <property type="entry name" value="Aldolase class I"/>
    <property type="match status" value="1"/>
</dbReference>
<keyword evidence="3" id="KW-0949">S-adenosyl-L-methionine</keyword>
<dbReference type="InterPro" id="IPR050377">
    <property type="entry name" value="Radical_SAM_PqqE_MftC-like"/>
</dbReference>
<dbReference type="PIRSF" id="PIRSF037420">
    <property type="entry name" value="PQQ_syn_pqqE"/>
    <property type="match status" value="1"/>
</dbReference>
<dbReference type="InterPro" id="IPR013785">
    <property type="entry name" value="Aldolase_TIM"/>
</dbReference>
<dbReference type="GO" id="GO:0046872">
    <property type="term" value="F:metal ion binding"/>
    <property type="evidence" value="ECO:0007669"/>
    <property type="project" value="UniProtKB-KW"/>
</dbReference>
<dbReference type="SFLD" id="SFLDG01067">
    <property type="entry name" value="SPASM/twitch_domain_containing"/>
    <property type="match status" value="1"/>
</dbReference>
<protein>
    <submittedName>
        <fullName evidence="8">Radical sam domain heme biosynthesis protein</fullName>
    </submittedName>
</protein>
<dbReference type="SFLD" id="SFLDS00029">
    <property type="entry name" value="Radical_SAM"/>
    <property type="match status" value="1"/>
</dbReference>
<dbReference type="InterPro" id="IPR006638">
    <property type="entry name" value="Elp3/MiaA/NifB-like_rSAM"/>
</dbReference>
<dbReference type="InterPro" id="IPR058240">
    <property type="entry name" value="rSAM_sf"/>
</dbReference>
<dbReference type="InterPro" id="IPR023885">
    <property type="entry name" value="4Fe4S-binding_SPASM_dom"/>
</dbReference>
<dbReference type="PANTHER" id="PTHR11228">
    <property type="entry name" value="RADICAL SAM DOMAIN PROTEIN"/>
    <property type="match status" value="1"/>
</dbReference>
<reference evidence="8" key="1">
    <citation type="journal article" date="2015" name="Proc. Natl. Acad. Sci. U.S.A.">
        <title>Networks of energetic and metabolic interactions define dynamics in microbial communities.</title>
        <authorList>
            <person name="Embree M."/>
            <person name="Liu J.K."/>
            <person name="Al-Bassam M.M."/>
            <person name="Zengler K."/>
        </authorList>
    </citation>
    <scope>NUCLEOTIDE SEQUENCE</scope>
</reference>
<evidence type="ECO:0000256" key="3">
    <source>
        <dbReference type="ARBA" id="ARBA00022691"/>
    </source>
</evidence>
<evidence type="ECO:0000259" key="7">
    <source>
        <dbReference type="PROSITE" id="PS51918"/>
    </source>
</evidence>